<dbReference type="InParanoid" id="A0A6J2VJV6"/>
<evidence type="ECO:0000313" key="2">
    <source>
        <dbReference type="Proteomes" id="UP000504632"/>
    </source>
</evidence>
<dbReference type="GO" id="GO:0042162">
    <property type="term" value="F:telomeric DNA binding"/>
    <property type="evidence" value="ECO:0007669"/>
    <property type="project" value="TreeGrafter"/>
</dbReference>
<dbReference type="RefSeq" id="XP_030632294.1">
    <property type="nucleotide sequence ID" value="XM_030776434.1"/>
</dbReference>
<proteinExistence type="predicted"/>
<protein>
    <submittedName>
        <fullName evidence="3">Uncharacterized protein LOC115813779</fullName>
    </submittedName>
</protein>
<dbReference type="CDD" id="cd11657">
    <property type="entry name" value="TIN2_N"/>
    <property type="match status" value="1"/>
</dbReference>
<dbReference type="OrthoDB" id="9948370at2759"/>
<dbReference type="GeneID" id="115813779"/>
<organism evidence="2 3">
    <name type="scientific">Chanos chanos</name>
    <name type="common">Milkfish</name>
    <name type="synonym">Mugil chanos</name>
    <dbReference type="NCBI Taxonomy" id="29144"/>
    <lineage>
        <taxon>Eukaryota</taxon>
        <taxon>Metazoa</taxon>
        <taxon>Chordata</taxon>
        <taxon>Craniata</taxon>
        <taxon>Vertebrata</taxon>
        <taxon>Euteleostomi</taxon>
        <taxon>Actinopterygii</taxon>
        <taxon>Neopterygii</taxon>
        <taxon>Teleostei</taxon>
        <taxon>Ostariophysi</taxon>
        <taxon>Gonorynchiformes</taxon>
        <taxon>Chanidae</taxon>
        <taxon>Chanos</taxon>
    </lineage>
</organism>
<accession>A0A6J2VJV6</accession>
<evidence type="ECO:0000313" key="3">
    <source>
        <dbReference type="RefSeq" id="XP_030632294.1"/>
    </source>
</evidence>
<dbReference type="GO" id="GO:0070187">
    <property type="term" value="C:shelterin complex"/>
    <property type="evidence" value="ECO:0007669"/>
    <property type="project" value="InterPro"/>
</dbReference>
<keyword evidence="2" id="KW-1185">Reference proteome</keyword>
<dbReference type="Proteomes" id="UP000504632">
    <property type="component" value="Chromosome 1"/>
</dbReference>
<dbReference type="AlphaFoldDB" id="A0A6J2VJV6"/>
<name>A0A6J2VJV6_CHACN</name>
<gene>
    <name evidence="3" type="primary">LOC115813779</name>
</gene>
<feature type="domain" description="TERF1-interacting nuclear factor 2 N-terminal" evidence="1">
    <location>
        <begin position="3"/>
        <end position="146"/>
    </location>
</feature>
<dbReference type="Pfam" id="PF14973">
    <property type="entry name" value="TINF2_N"/>
    <property type="match status" value="1"/>
</dbReference>
<reference evidence="3" key="1">
    <citation type="submission" date="2025-08" db="UniProtKB">
        <authorList>
            <consortium name="RefSeq"/>
        </authorList>
    </citation>
    <scope>IDENTIFICATION</scope>
</reference>
<evidence type="ECO:0000259" key="1">
    <source>
        <dbReference type="Pfam" id="PF14973"/>
    </source>
</evidence>
<sequence>MYQVAQQQNLEHFDKLEEFVTQVTKVIPELLSARQRTTLILGLRAKMILEMCKGEIPIDLKTVKAHLSGIQSLNMSESSDSEVNALQTNLMKLVMSLLEDPLKKEHFYQEVFPVEYGLDFDKALQVLIGYLLSRLEQLLPVPNFKQAAYYLNAAPSECMQTDCQPELLLSLLKSNYCGNLDKNDLPSIVVDRIISSLSLPPVTEVVISSFGNTDEDLRSLLSSEGPAQVSSNLCQEEDPKCQKVEEVEFQNCFGEEDVDKFGQGVEKIRLATKETQSSACSSPEDDGEPTYEAVNDAATSPVATKITLPLDVHSCAVANKGNQKVNSQKMYSKTPIRQNVTASKPKPQMLLSESLQQRIISELTGSTSSPLVRLSKTVQTGSSIQVLPESATEVTRPISAHTQPPSCSAECISQSCLPISGDMQQWVHTNVPSVDCISKHLGMLLLTSADII</sequence>
<dbReference type="PANTHER" id="PTHR15512">
    <property type="entry name" value="TERF1-INTERACTING NUCLEAR FACTOR 2"/>
    <property type="match status" value="1"/>
</dbReference>
<dbReference type="InterPro" id="IPR039098">
    <property type="entry name" value="TINF2"/>
</dbReference>
<dbReference type="InterPro" id="IPR029400">
    <property type="entry name" value="TINF2_N"/>
</dbReference>
<dbReference type="GO" id="GO:0016233">
    <property type="term" value="P:telomere capping"/>
    <property type="evidence" value="ECO:0007669"/>
    <property type="project" value="InterPro"/>
</dbReference>
<dbReference type="PANTHER" id="PTHR15512:SF2">
    <property type="match status" value="1"/>
</dbReference>
<dbReference type="GO" id="GO:1904356">
    <property type="term" value="P:regulation of telomere maintenance via telomere lengthening"/>
    <property type="evidence" value="ECO:0007669"/>
    <property type="project" value="TreeGrafter"/>
</dbReference>